<keyword evidence="2" id="KW-1185">Reference proteome</keyword>
<evidence type="ECO:0000313" key="1">
    <source>
        <dbReference type="EMBL" id="MFC0685927.1"/>
    </source>
</evidence>
<accession>A0ABV6S9K4</accession>
<gene>
    <name evidence="1" type="ORF">ACFFF8_15145</name>
</gene>
<evidence type="ECO:0000313" key="2">
    <source>
        <dbReference type="Proteomes" id="UP001589858"/>
    </source>
</evidence>
<dbReference type="EMBL" id="JBHLTM010000061">
    <property type="protein sequence ID" value="MFC0685927.1"/>
    <property type="molecule type" value="Genomic_DNA"/>
</dbReference>
<proteinExistence type="predicted"/>
<dbReference type="Proteomes" id="UP001589858">
    <property type="component" value="Unassembled WGS sequence"/>
</dbReference>
<organism evidence="1 2">
    <name type="scientific">Novosphingobium clariflavum</name>
    <dbReference type="NCBI Taxonomy" id="2029884"/>
    <lineage>
        <taxon>Bacteria</taxon>
        <taxon>Pseudomonadati</taxon>
        <taxon>Pseudomonadota</taxon>
        <taxon>Alphaproteobacteria</taxon>
        <taxon>Sphingomonadales</taxon>
        <taxon>Sphingomonadaceae</taxon>
        <taxon>Novosphingobium</taxon>
    </lineage>
</organism>
<reference evidence="1 2" key="1">
    <citation type="submission" date="2024-09" db="EMBL/GenBank/DDBJ databases">
        <authorList>
            <person name="Sun Q."/>
            <person name="Mori K."/>
        </authorList>
    </citation>
    <scope>NUCLEOTIDE SEQUENCE [LARGE SCALE GENOMIC DNA]</scope>
    <source>
        <strain evidence="1 2">CICC 11035S</strain>
    </source>
</reference>
<sequence>MSSLANRLAEHRATRDAAKAAFDAHYAAIKADIDQRGIGGRLADEAIEKAIDVLDEAVAVAEEHPAAVGGTFTALVLWIFRNPILSLVSDVFGRLHGEGSHGNDSEKEFDGERS</sequence>
<dbReference type="RefSeq" id="WP_267218678.1">
    <property type="nucleotide sequence ID" value="NZ_JAPCWC010000002.1"/>
</dbReference>
<protein>
    <submittedName>
        <fullName evidence="1">Uncharacterized protein</fullName>
    </submittedName>
</protein>
<comment type="caution">
    <text evidence="1">The sequence shown here is derived from an EMBL/GenBank/DDBJ whole genome shotgun (WGS) entry which is preliminary data.</text>
</comment>
<name>A0ABV6S9K4_9SPHN</name>